<reference evidence="2" key="1">
    <citation type="submission" date="2021-03" db="EMBL/GenBank/DDBJ databases">
        <title>Genomic Encyclopedia of Type Strains, Phase IV (KMG-IV): sequencing the most valuable type-strain genomes for metagenomic binning, comparative biology and taxonomic classification.</title>
        <authorList>
            <person name="Goeker M."/>
        </authorList>
    </citation>
    <scope>NUCLEOTIDE SEQUENCE</scope>
    <source>
        <strain evidence="2">DSM 26232</strain>
    </source>
</reference>
<accession>A0A8T4GVK5</accession>
<dbReference type="Proteomes" id="UP000823736">
    <property type="component" value="Unassembled WGS sequence"/>
</dbReference>
<sequence>MTDDIASAFEGIDPADVPETVDRAALERMRTVAVALDESIRLPVVEYRIGLDPLLSAIPGIGDALSAGISLYIVVESARLGVSFTTLLGMLARISLDFAAGSVPVVGPAFDAVFKANKWNVEAALQDLFPKQASDNAAPEDDTGDAVTIPVTTPE</sequence>
<evidence type="ECO:0000313" key="3">
    <source>
        <dbReference type="Proteomes" id="UP000823736"/>
    </source>
</evidence>
<dbReference type="EMBL" id="JAGGLC010000003">
    <property type="protein sequence ID" value="MBP1987151.1"/>
    <property type="molecule type" value="Genomic_DNA"/>
</dbReference>
<name>A0A8T4GVK5_9EURY</name>
<comment type="caution">
    <text evidence="2">The sequence shown here is derived from an EMBL/GenBank/DDBJ whole genome shotgun (WGS) entry which is preliminary data.</text>
</comment>
<proteinExistence type="predicted"/>
<gene>
    <name evidence="2" type="ORF">J2753_001649</name>
</gene>
<dbReference type="InterPro" id="IPR025187">
    <property type="entry name" value="DUF4112"/>
</dbReference>
<dbReference type="Pfam" id="PF13430">
    <property type="entry name" value="DUF4112"/>
    <property type="match status" value="1"/>
</dbReference>
<dbReference type="PANTHER" id="PTHR35519">
    <property type="entry name" value="MEMBRANE PROTEINS"/>
    <property type="match status" value="1"/>
</dbReference>
<protein>
    <recommendedName>
        <fullName evidence="4">DUF4112 domain-containing protein</fullName>
    </recommendedName>
</protein>
<evidence type="ECO:0000256" key="1">
    <source>
        <dbReference type="SAM" id="MobiDB-lite"/>
    </source>
</evidence>
<dbReference type="PANTHER" id="PTHR35519:SF2">
    <property type="entry name" value="PH DOMAIN PROTEIN"/>
    <property type="match status" value="1"/>
</dbReference>
<dbReference type="AlphaFoldDB" id="A0A8T4GVK5"/>
<evidence type="ECO:0008006" key="4">
    <source>
        <dbReference type="Google" id="ProtNLM"/>
    </source>
</evidence>
<keyword evidence="3" id="KW-1185">Reference proteome</keyword>
<evidence type="ECO:0000313" key="2">
    <source>
        <dbReference type="EMBL" id="MBP1987151.1"/>
    </source>
</evidence>
<organism evidence="2 3">
    <name type="scientific">Halolamina salifodinae</name>
    <dbReference type="NCBI Taxonomy" id="1202767"/>
    <lineage>
        <taxon>Archaea</taxon>
        <taxon>Methanobacteriati</taxon>
        <taxon>Methanobacteriota</taxon>
        <taxon>Stenosarchaea group</taxon>
        <taxon>Halobacteria</taxon>
        <taxon>Halobacteriales</taxon>
        <taxon>Haloferacaceae</taxon>
    </lineage>
</organism>
<feature type="region of interest" description="Disordered" evidence="1">
    <location>
        <begin position="132"/>
        <end position="155"/>
    </location>
</feature>